<feature type="chain" id="PRO_5045659439" evidence="2">
    <location>
        <begin position="23"/>
        <end position="408"/>
    </location>
</feature>
<evidence type="ECO:0000256" key="2">
    <source>
        <dbReference type="SAM" id="SignalP"/>
    </source>
</evidence>
<dbReference type="PROSITE" id="PS51257">
    <property type="entry name" value="PROKAR_LIPOPROTEIN"/>
    <property type="match status" value="1"/>
</dbReference>
<proteinExistence type="predicted"/>
<evidence type="ECO:0000313" key="3">
    <source>
        <dbReference type="EMBL" id="QWB27208.1"/>
    </source>
</evidence>
<evidence type="ECO:0000313" key="4">
    <source>
        <dbReference type="Proteomes" id="UP000679629"/>
    </source>
</evidence>
<gene>
    <name evidence="3" type="ORF">KJK29_34000</name>
</gene>
<dbReference type="Gene3D" id="3.40.50.1820">
    <property type="entry name" value="alpha/beta hydrolase"/>
    <property type="match status" value="1"/>
</dbReference>
<dbReference type="Proteomes" id="UP000679629">
    <property type="component" value="Chromosome"/>
</dbReference>
<dbReference type="GO" id="GO:0016787">
    <property type="term" value="F:hydrolase activity"/>
    <property type="evidence" value="ECO:0007669"/>
    <property type="project" value="UniProtKB-KW"/>
</dbReference>
<sequence length="408" mass="42283">MTRCSVMLLAAVPLALSCTVNGFEASGSTTLPARDTAPATLSAYELPPGMIKNTSKGNPTQLHGILGIPKGPGPHPVVVVLHGSHPTCAWPGKTDAVARDAVRAPWPLVCGRPGAEYDPGKYGPDYVRHNAGLSYFVEALSRKGFAAVSIDVKSAEAWYTGEPSPAKGYTQLIDTHLKLLADLNEGTGHGLNLEGAEGRIDTSRVGLVGHSRAGGYVLNSTAGKRPGLFATVAVEPAEEVDKAPHTVPVLNLRGACDEDTGPNAGLDTIKALAKSGTTDVVADVRLPATGHAMLNTNLSSVKEKGGVGDCSAAQVARPAEARDQAAQLAASFMAQALRKATTYTLPALAGPPPAGRNLSKRGPALRFKASSPQSYADPRRIPTTTSEERLLPPVPKGLKVAKGGEPEA</sequence>
<keyword evidence="3" id="KW-0378">Hydrolase</keyword>
<keyword evidence="2" id="KW-0732">Signal</keyword>
<organism evidence="3 4">
    <name type="scientific">Streptomyces koelreuteriae</name>
    <dbReference type="NCBI Taxonomy" id="2838015"/>
    <lineage>
        <taxon>Bacteria</taxon>
        <taxon>Bacillati</taxon>
        <taxon>Actinomycetota</taxon>
        <taxon>Actinomycetes</taxon>
        <taxon>Kitasatosporales</taxon>
        <taxon>Streptomycetaceae</taxon>
        <taxon>Streptomyces</taxon>
    </lineage>
</organism>
<dbReference type="InterPro" id="IPR029058">
    <property type="entry name" value="AB_hydrolase_fold"/>
</dbReference>
<evidence type="ECO:0000256" key="1">
    <source>
        <dbReference type="SAM" id="MobiDB-lite"/>
    </source>
</evidence>
<dbReference type="SUPFAM" id="SSF53474">
    <property type="entry name" value="alpha/beta-Hydrolases"/>
    <property type="match status" value="1"/>
</dbReference>
<keyword evidence="4" id="KW-1185">Reference proteome</keyword>
<feature type="region of interest" description="Disordered" evidence="1">
    <location>
        <begin position="351"/>
        <end position="408"/>
    </location>
</feature>
<dbReference type="RefSeq" id="WP_215122997.1">
    <property type="nucleotide sequence ID" value="NZ_CP075896.1"/>
</dbReference>
<protein>
    <submittedName>
        <fullName evidence="3">Alpha/beta hydrolase</fullName>
    </submittedName>
</protein>
<dbReference type="EMBL" id="CP075896">
    <property type="protein sequence ID" value="QWB27208.1"/>
    <property type="molecule type" value="Genomic_DNA"/>
</dbReference>
<feature type="signal peptide" evidence="2">
    <location>
        <begin position="1"/>
        <end position="22"/>
    </location>
</feature>
<reference evidence="4" key="1">
    <citation type="submission" date="2021-05" db="EMBL/GenBank/DDBJ databases">
        <title>Direct Submission.</title>
        <authorList>
            <person name="Li K."/>
            <person name="Gao J."/>
        </authorList>
    </citation>
    <scope>NUCLEOTIDE SEQUENCE [LARGE SCALE GENOMIC DNA]</scope>
    <source>
        <strain evidence="4">MG62</strain>
    </source>
</reference>
<name>A0ABX8G115_9ACTN</name>
<accession>A0ABX8G115</accession>